<protein>
    <submittedName>
        <fullName evidence="9">Glutathione transport system permease protein GsiD</fullName>
    </submittedName>
</protein>
<keyword evidence="3" id="KW-1003">Cell membrane</keyword>
<dbReference type="Pfam" id="PF00528">
    <property type="entry name" value="BPD_transp_1"/>
    <property type="match status" value="1"/>
</dbReference>
<comment type="subcellular location">
    <subcellularLocation>
        <location evidence="1 7">Cell membrane</location>
        <topology evidence="1 7">Multi-pass membrane protein</topology>
    </subcellularLocation>
</comment>
<feature type="transmembrane region" description="Helical" evidence="7">
    <location>
        <begin position="123"/>
        <end position="145"/>
    </location>
</feature>
<evidence type="ECO:0000256" key="5">
    <source>
        <dbReference type="ARBA" id="ARBA00022989"/>
    </source>
</evidence>
<organism evidence="9 10">
    <name type="scientific">Pseudooceanicola marinus</name>
    <dbReference type="NCBI Taxonomy" id="396013"/>
    <lineage>
        <taxon>Bacteria</taxon>
        <taxon>Pseudomonadati</taxon>
        <taxon>Pseudomonadota</taxon>
        <taxon>Alphaproteobacteria</taxon>
        <taxon>Rhodobacterales</taxon>
        <taxon>Paracoccaceae</taxon>
        <taxon>Pseudooceanicola</taxon>
    </lineage>
</organism>
<dbReference type="GO" id="GO:0005886">
    <property type="term" value="C:plasma membrane"/>
    <property type="evidence" value="ECO:0007669"/>
    <property type="project" value="UniProtKB-SubCell"/>
</dbReference>
<name>A0A1X6ZKX9_9RHOB</name>
<dbReference type="EMBL" id="FWFN01000005">
    <property type="protein sequence ID" value="SLN54898.1"/>
    <property type="molecule type" value="Genomic_DNA"/>
</dbReference>
<dbReference type="RefSeq" id="WP_085888717.1">
    <property type="nucleotide sequence ID" value="NZ_FWFN01000005.1"/>
</dbReference>
<dbReference type="PANTHER" id="PTHR43386:SF25">
    <property type="entry name" value="PEPTIDE ABC TRANSPORTER PERMEASE PROTEIN"/>
    <property type="match status" value="1"/>
</dbReference>
<gene>
    <name evidence="9" type="primary">gsiD_3</name>
    <name evidence="9" type="ORF">PSM7751_02677</name>
</gene>
<keyword evidence="10" id="KW-1185">Reference proteome</keyword>
<evidence type="ECO:0000256" key="1">
    <source>
        <dbReference type="ARBA" id="ARBA00004651"/>
    </source>
</evidence>
<dbReference type="Proteomes" id="UP000193963">
    <property type="component" value="Unassembled WGS sequence"/>
</dbReference>
<dbReference type="CDD" id="cd06261">
    <property type="entry name" value="TM_PBP2"/>
    <property type="match status" value="1"/>
</dbReference>
<sequence length="293" mass="31644">MSDATSPKTADMRRAFALPRLLRRANGLIGSAILISILAFTLTGVVWTPFDPIEPDFLARLQPPDGTHWLGTDEWGRDVLSRILAGARTSVFISLCSVSFALFFGALIGAASGFFGGWTDRGIMMLTDALLAFPGLLMALAFMAILGPSKWGVIFALGLAYVPTVIRLMRGSVLSVREREFVEASHAVGDSRLYTLLLHVMPNCMAPLIIMATALFGYALLAESALSFLGLGVPPPEPTWGNMLSESRGQFAMAPWLAIFPGLFISVTLLGINLFGDALRDTFDPRMRETGDA</sequence>
<accession>A0A1X6ZKX9</accession>
<evidence type="ECO:0000256" key="2">
    <source>
        <dbReference type="ARBA" id="ARBA00022448"/>
    </source>
</evidence>
<comment type="similarity">
    <text evidence="7">Belongs to the binding-protein-dependent transport system permease family.</text>
</comment>
<dbReference type="Gene3D" id="1.10.3720.10">
    <property type="entry name" value="MetI-like"/>
    <property type="match status" value="1"/>
</dbReference>
<dbReference type="PROSITE" id="PS50928">
    <property type="entry name" value="ABC_TM1"/>
    <property type="match status" value="1"/>
</dbReference>
<dbReference type="PANTHER" id="PTHR43386">
    <property type="entry name" value="OLIGOPEPTIDE TRANSPORT SYSTEM PERMEASE PROTEIN APPC"/>
    <property type="match status" value="1"/>
</dbReference>
<keyword evidence="2 7" id="KW-0813">Transport</keyword>
<feature type="transmembrane region" description="Helical" evidence="7">
    <location>
        <begin position="151"/>
        <end position="169"/>
    </location>
</feature>
<dbReference type="InterPro" id="IPR050366">
    <property type="entry name" value="BP-dependent_transpt_permease"/>
</dbReference>
<dbReference type="InterPro" id="IPR000515">
    <property type="entry name" value="MetI-like"/>
</dbReference>
<evidence type="ECO:0000256" key="3">
    <source>
        <dbReference type="ARBA" id="ARBA00022475"/>
    </source>
</evidence>
<evidence type="ECO:0000256" key="6">
    <source>
        <dbReference type="ARBA" id="ARBA00023136"/>
    </source>
</evidence>
<reference evidence="9 10" key="1">
    <citation type="submission" date="2017-03" db="EMBL/GenBank/DDBJ databases">
        <authorList>
            <person name="Afonso C.L."/>
            <person name="Miller P.J."/>
            <person name="Scott M.A."/>
            <person name="Spackman E."/>
            <person name="Goraichik I."/>
            <person name="Dimitrov K.M."/>
            <person name="Suarez D.L."/>
            <person name="Swayne D.E."/>
        </authorList>
    </citation>
    <scope>NUCLEOTIDE SEQUENCE [LARGE SCALE GENOMIC DNA]</scope>
    <source>
        <strain evidence="9 10">CECT 7751</strain>
    </source>
</reference>
<feature type="domain" description="ABC transmembrane type-1" evidence="8">
    <location>
        <begin position="87"/>
        <end position="276"/>
    </location>
</feature>
<feature type="transmembrane region" description="Helical" evidence="7">
    <location>
        <begin position="253"/>
        <end position="276"/>
    </location>
</feature>
<evidence type="ECO:0000256" key="4">
    <source>
        <dbReference type="ARBA" id="ARBA00022692"/>
    </source>
</evidence>
<keyword evidence="6 7" id="KW-0472">Membrane</keyword>
<evidence type="ECO:0000313" key="10">
    <source>
        <dbReference type="Proteomes" id="UP000193963"/>
    </source>
</evidence>
<feature type="transmembrane region" description="Helical" evidence="7">
    <location>
        <begin position="208"/>
        <end position="233"/>
    </location>
</feature>
<dbReference type="SUPFAM" id="SSF161098">
    <property type="entry name" value="MetI-like"/>
    <property type="match status" value="1"/>
</dbReference>
<dbReference type="GO" id="GO:0055085">
    <property type="term" value="P:transmembrane transport"/>
    <property type="evidence" value="ECO:0007669"/>
    <property type="project" value="InterPro"/>
</dbReference>
<evidence type="ECO:0000313" key="9">
    <source>
        <dbReference type="EMBL" id="SLN54898.1"/>
    </source>
</evidence>
<dbReference type="AlphaFoldDB" id="A0A1X6ZKX9"/>
<evidence type="ECO:0000259" key="8">
    <source>
        <dbReference type="PROSITE" id="PS50928"/>
    </source>
</evidence>
<feature type="transmembrane region" description="Helical" evidence="7">
    <location>
        <begin position="91"/>
        <end position="111"/>
    </location>
</feature>
<proteinExistence type="inferred from homology"/>
<feature type="transmembrane region" description="Helical" evidence="7">
    <location>
        <begin position="21"/>
        <end position="47"/>
    </location>
</feature>
<dbReference type="InterPro" id="IPR035906">
    <property type="entry name" value="MetI-like_sf"/>
</dbReference>
<evidence type="ECO:0000256" key="7">
    <source>
        <dbReference type="RuleBase" id="RU363032"/>
    </source>
</evidence>
<keyword evidence="4 7" id="KW-0812">Transmembrane</keyword>
<keyword evidence="5 7" id="KW-1133">Transmembrane helix</keyword>
<dbReference type="OrthoDB" id="9766870at2"/>